<organism evidence="1 2">
    <name type="scientific">Yanghanlia caeni</name>
    <dbReference type="NCBI Taxonomy" id="3064283"/>
    <lineage>
        <taxon>Bacteria</taxon>
        <taxon>Pseudomonadati</taxon>
        <taxon>Pseudomonadota</taxon>
        <taxon>Betaproteobacteria</taxon>
        <taxon>Burkholderiales</taxon>
        <taxon>Alcaligenaceae</taxon>
        <taxon>Yanghanlia</taxon>
    </lineage>
</organism>
<protein>
    <submittedName>
        <fullName evidence="1">CesT family type III secretion system chaperone</fullName>
    </submittedName>
</protein>
<gene>
    <name evidence="1" type="ORF">Q8947_11125</name>
</gene>
<reference evidence="1 2" key="1">
    <citation type="submission" date="2023-08" db="EMBL/GenBank/DDBJ databases">
        <title>Alcaligenaceae gen. nov., a novel taxon isolated from the sludge of Yixing Pesticide Factory.</title>
        <authorList>
            <person name="Ruan L."/>
        </authorList>
    </citation>
    <scope>NUCLEOTIDE SEQUENCE [LARGE SCALE GENOMIC DNA]</scope>
    <source>
        <strain evidence="1 2">LG-2</strain>
    </source>
</reference>
<comment type="caution">
    <text evidence="1">The sequence shown here is derived from an EMBL/GenBank/DDBJ whole genome shotgun (WGS) entry which is preliminary data.</text>
</comment>
<dbReference type="SUPFAM" id="SSF69635">
    <property type="entry name" value="Type III secretory system chaperone-like"/>
    <property type="match status" value="1"/>
</dbReference>
<sequence length="132" mass="14491">MTVPFHPLVADYATRHGLSEGMRADGRLTILIDDKYRVHLQGAHNGWLVIYARLCSLPSSGRAREDFLADIGRQAAGMLNRHASACVIDPAEDGLWLQQMLRPDTDALGVDEAVGDFANALSYWTGATRRAL</sequence>
<evidence type="ECO:0000313" key="1">
    <source>
        <dbReference type="EMBL" id="MDR4126532.1"/>
    </source>
</evidence>
<dbReference type="Gene3D" id="3.30.1460.10">
    <property type="match status" value="1"/>
</dbReference>
<dbReference type="InterPro" id="IPR010261">
    <property type="entry name" value="Tir_chaperone"/>
</dbReference>
<name>A0ABU1D8F3_9BURK</name>
<dbReference type="Pfam" id="PF05932">
    <property type="entry name" value="CesT"/>
    <property type="match status" value="1"/>
</dbReference>
<proteinExistence type="predicted"/>
<dbReference type="Proteomes" id="UP001232156">
    <property type="component" value="Unassembled WGS sequence"/>
</dbReference>
<evidence type="ECO:0000313" key="2">
    <source>
        <dbReference type="Proteomes" id="UP001232156"/>
    </source>
</evidence>
<dbReference type="CDD" id="cd17027">
    <property type="entry name" value="T3SC_IA_YscB_AscB-like"/>
    <property type="match status" value="1"/>
</dbReference>
<keyword evidence="2" id="KW-1185">Reference proteome</keyword>
<dbReference type="RefSeq" id="WP_347287300.1">
    <property type="nucleotide sequence ID" value="NZ_JAUZQE010000027.1"/>
</dbReference>
<accession>A0ABU1D8F3</accession>
<dbReference type="EMBL" id="JAUZQE010000027">
    <property type="protein sequence ID" value="MDR4126532.1"/>
    <property type="molecule type" value="Genomic_DNA"/>
</dbReference>